<feature type="region of interest" description="Disordered" evidence="1">
    <location>
        <begin position="108"/>
        <end position="137"/>
    </location>
</feature>
<dbReference type="Proteomes" id="UP000249218">
    <property type="component" value="Unassembled WGS sequence"/>
</dbReference>
<keyword evidence="2" id="KW-0732">Signal</keyword>
<gene>
    <name evidence="3" type="primary">HaOG210377</name>
    <name evidence="3" type="ORF">B5X24_HaOG210377</name>
</gene>
<evidence type="ECO:0000313" key="4">
    <source>
        <dbReference type="Proteomes" id="UP000249218"/>
    </source>
</evidence>
<reference evidence="3 4" key="1">
    <citation type="journal article" date="2017" name="BMC Biol.">
        <title>Genomic innovations, transcriptional plasticity and gene loss underlying the evolution and divergence of two highly polyphagous and invasive Helicoverpa pest species.</title>
        <authorList>
            <person name="Pearce S.L."/>
            <person name="Clarke D.F."/>
            <person name="East P.D."/>
            <person name="Elfekih S."/>
            <person name="Gordon K.H."/>
            <person name="Jermiin L.S."/>
            <person name="McGaughran A."/>
            <person name="Oakeshott J.G."/>
            <person name="Papanikolaou A."/>
            <person name="Perera O.P."/>
            <person name="Rane R.V."/>
            <person name="Richards S."/>
            <person name="Tay W.T."/>
            <person name="Walsh T.K."/>
            <person name="Anderson A."/>
            <person name="Anderson C.J."/>
            <person name="Asgari S."/>
            <person name="Board P.G."/>
            <person name="Bretschneider A."/>
            <person name="Campbell P.M."/>
            <person name="Chertemps T."/>
            <person name="Christeller J.T."/>
            <person name="Coppin C.W."/>
            <person name="Downes S.J."/>
            <person name="Duan G."/>
            <person name="Farnsworth C.A."/>
            <person name="Good R.T."/>
            <person name="Han L.B."/>
            <person name="Han Y.C."/>
            <person name="Hatje K."/>
            <person name="Horne I."/>
            <person name="Huang Y.P."/>
            <person name="Hughes D.S."/>
            <person name="Jacquin-Joly E."/>
            <person name="James W."/>
            <person name="Jhangiani S."/>
            <person name="Kollmar M."/>
            <person name="Kuwar S.S."/>
            <person name="Li S."/>
            <person name="Liu N.Y."/>
            <person name="Maibeche M.T."/>
            <person name="Miller J.R."/>
            <person name="Montagne N."/>
            <person name="Perry T."/>
            <person name="Qu J."/>
            <person name="Song S.V."/>
            <person name="Sutton G.G."/>
            <person name="Vogel H."/>
            <person name="Walenz B.P."/>
            <person name="Xu W."/>
            <person name="Zhang H.J."/>
            <person name="Zou Z."/>
            <person name="Batterham P."/>
            <person name="Edwards O.R."/>
            <person name="Feyereisen R."/>
            <person name="Gibbs R.A."/>
            <person name="Heckel D.G."/>
            <person name="McGrath A."/>
            <person name="Robin C."/>
            <person name="Scherer S.E."/>
            <person name="Worley K.C."/>
            <person name="Wu Y.D."/>
        </authorList>
    </citation>
    <scope>NUCLEOTIDE SEQUENCE [LARGE SCALE GENOMIC DNA]</scope>
    <source>
        <strain evidence="3">Harm_GR_Male_#8</strain>
        <tissue evidence="3">Whole organism</tissue>
    </source>
</reference>
<organism evidence="3 4">
    <name type="scientific">Helicoverpa armigera</name>
    <name type="common">Cotton bollworm</name>
    <name type="synonym">Heliothis armigera</name>
    <dbReference type="NCBI Taxonomy" id="29058"/>
    <lineage>
        <taxon>Eukaryota</taxon>
        <taxon>Metazoa</taxon>
        <taxon>Ecdysozoa</taxon>
        <taxon>Arthropoda</taxon>
        <taxon>Hexapoda</taxon>
        <taxon>Insecta</taxon>
        <taxon>Pterygota</taxon>
        <taxon>Neoptera</taxon>
        <taxon>Endopterygota</taxon>
        <taxon>Lepidoptera</taxon>
        <taxon>Glossata</taxon>
        <taxon>Ditrysia</taxon>
        <taxon>Noctuoidea</taxon>
        <taxon>Noctuidae</taxon>
        <taxon>Heliothinae</taxon>
        <taxon>Helicoverpa</taxon>
    </lineage>
</organism>
<dbReference type="OrthoDB" id="7174251at2759"/>
<evidence type="ECO:0000256" key="2">
    <source>
        <dbReference type="SAM" id="SignalP"/>
    </source>
</evidence>
<sequence length="137" mass="16258">MTCPLKILIFSCFCVFVSTKELHLKGTLETKDKDGKGFMNLFHNQDAPTKNERFARHVQTVTESILEHLLNEIKQEYFSENYNPNSPIPRLIRNLNKEMKRNERNKLMKEKDKRKKVNKKRNKLARKKLKLATMKPL</sequence>
<evidence type="ECO:0000256" key="1">
    <source>
        <dbReference type="SAM" id="MobiDB-lite"/>
    </source>
</evidence>
<keyword evidence="4" id="KW-1185">Reference proteome</keyword>
<accession>A0A2W1BI43</accession>
<proteinExistence type="predicted"/>
<name>A0A2W1BI43_HELAM</name>
<feature type="signal peptide" evidence="2">
    <location>
        <begin position="1"/>
        <end position="19"/>
    </location>
</feature>
<dbReference type="AlphaFoldDB" id="A0A2W1BI43"/>
<dbReference type="EMBL" id="KZ150146">
    <property type="protein sequence ID" value="PZC72887.1"/>
    <property type="molecule type" value="Genomic_DNA"/>
</dbReference>
<protein>
    <submittedName>
        <fullName evidence="3">Uncharacterized protein</fullName>
    </submittedName>
</protein>
<feature type="chain" id="PRO_5016108010" evidence="2">
    <location>
        <begin position="20"/>
        <end position="137"/>
    </location>
</feature>
<feature type="compositionally biased region" description="Basic residues" evidence="1">
    <location>
        <begin position="112"/>
        <end position="130"/>
    </location>
</feature>
<evidence type="ECO:0000313" key="3">
    <source>
        <dbReference type="EMBL" id="PZC72887.1"/>
    </source>
</evidence>